<proteinExistence type="predicted"/>
<accession>W9R3Y0</accession>
<organism evidence="1 2">
    <name type="scientific">Morus notabilis</name>
    <dbReference type="NCBI Taxonomy" id="981085"/>
    <lineage>
        <taxon>Eukaryota</taxon>
        <taxon>Viridiplantae</taxon>
        <taxon>Streptophyta</taxon>
        <taxon>Embryophyta</taxon>
        <taxon>Tracheophyta</taxon>
        <taxon>Spermatophyta</taxon>
        <taxon>Magnoliopsida</taxon>
        <taxon>eudicotyledons</taxon>
        <taxon>Gunneridae</taxon>
        <taxon>Pentapetalae</taxon>
        <taxon>rosids</taxon>
        <taxon>fabids</taxon>
        <taxon>Rosales</taxon>
        <taxon>Moraceae</taxon>
        <taxon>Moreae</taxon>
        <taxon>Morus</taxon>
    </lineage>
</organism>
<protein>
    <submittedName>
        <fullName evidence="1">Uncharacterized protein</fullName>
    </submittedName>
</protein>
<dbReference type="EMBL" id="KE344264">
    <property type="protein sequence ID" value="EXB55732.1"/>
    <property type="molecule type" value="Genomic_DNA"/>
</dbReference>
<keyword evidence="2" id="KW-1185">Reference proteome</keyword>
<dbReference type="AlphaFoldDB" id="W9R3Y0"/>
<gene>
    <name evidence="1" type="ORF">L484_007727</name>
</gene>
<dbReference type="Proteomes" id="UP000030645">
    <property type="component" value="Unassembled WGS sequence"/>
</dbReference>
<evidence type="ECO:0000313" key="1">
    <source>
        <dbReference type="EMBL" id="EXB55732.1"/>
    </source>
</evidence>
<evidence type="ECO:0000313" key="2">
    <source>
        <dbReference type="Proteomes" id="UP000030645"/>
    </source>
</evidence>
<reference evidence="2" key="1">
    <citation type="submission" date="2013-01" db="EMBL/GenBank/DDBJ databases">
        <title>Draft Genome Sequence of a Mulberry Tree, Morus notabilis C.K. Schneid.</title>
        <authorList>
            <person name="He N."/>
            <person name="Zhao S."/>
        </authorList>
    </citation>
    <scope>NUCLEOTIDE SEQUENCE</scope>
</reference>
<name>W9R3Y0_9ROSA</name>
<sequence length="68" mass="7686">MELEKVSVATCPLHRAYVSIGRSNSFNFVADYLDLTWHVSFKGVLLDFGLTEIREKVRRLNFGLGGPN</sequence>